<keyword evidence="11 15" id="KW-0119">Carbohydrate metabolism</keyword>
<evidence type="ECO:0000313" key="18">
    <source>
        <dbReference type="EMBL" id="KZO95244.1"/>
    </source>
</evidence>
<gene>
    <name evidence="18" type="ORF">CALVIDRAFT_500516</name>
</gene>
<dbReference type="GO" id="GO:0033499">
    <property type="term" value="P:galactose catabolic process via UDP-galactose, Leloir pathway"/>
    <property type="evidence" value="ECO:0007669"/>
    <property type="project" value="TreeGrafter"/>
</dbReference>
<protein>
    <recommendedName>
        <fullName evidence="5 15">Galactose-1-phosphate uridylyltransferase</fullName>
        <ecNumber evidence="4 15">2.7.7.12</ecNumber>
    </recommendedName>
</protein>
<dbReference type="FunFam" id="3.30.428.10:FF:000001">
    <property type="entry name" value="Galactose-1-phosphate uridylyltransferase"/>
    <property type="match status" value="1"/>
</dbReference>
<dbReference type="InterPro" id="IPR001937">
    <property type="entry name" value="GalP_UDPtransf1"/>
</dbReference>
<evidence type="ECO:0000256" key="1">
    <source>
        <dbReference type="ARBA" id="ARBA00001107"/>
    </source>
</evidence>
<evidence type="ECO:0000256" key="5">
    <source>
        <dbReference type="ARBA" id="ARBA00016340"/>
    </source>
</evidence>
<comment type="similarity">
    <text evidence="3 15">Belongs to the galactose-1-phosphate uridylyltransferase type 1 family.</text>
</comment>
<evidence type="ECO:0000256" key="7">
    <source>
        <dbReference type="ARBA" id="ARBA00022695"/>
    </source>
</evidence>
<feature type="domain" description="Galactose-1-phosphate uridyl transferase N-terminal" evidence="16">
    <location>
        <begin position="7"/>
        <end position="183"/>
    </location>
</feature>
<dbReference type="OrthoDB" id="418412at2759"/>
<evidence type="ECO:0000256" key="14">
    <source>
        <dbReference type="PIRSR" id="PIRSR000808-4"/>
    </source>
</evidence>
<feature type="binding site" evidence="14">
    <location>
        <position position="321"/>
    </location>
    <ligand>
        <name>Fe cation</name>
        <dbReference type="ChEBI" id="CHEBI:24875"/>
    </ligand>
</feature>
<evidence type="ECO:0000259" key="16">
    <source>
        <dbReference type="Pfam" id="PF01087"/>
    </source>
</evidence>
<comment type="catalytic activity">
    <reaction evidence="1 15">
        <text>alpha-D-galactose 1-phosphate + UDP-alpha-D-glucose = alpha-D-glucose 1-phosphate + UDP-alpha-D-galactose</text>
        <dbReference type="Rhea" id="RHEA:13989"/>
        <dbReference type="ChEBI" id="CHEBI:58336"/>
        <dbReference type="ChEBI" id="CHEBI:58601"/>
        <dbReference type="ChEBI" id="CHEBI:58885"/>
        <dbReference type="ChEBI" id="CHEBI:66914"/>
        <dbReference type="EC" id="2.7.7.12"/>
    </reaction>
</comment>
<feature type="binding site" evidence="13">
    <location>
        <position position="59"/>
    </location>
    <ligand>
        <name>Zn(2+)</name>
        <dbReference type="ChEBI" id="CHEBI:29105"/>
    </ligand>
</feature>
<dbReference type="PROSITE" id="PS00117">
    <property type="entry name" value="GAL_P_UDP_TRANSF_I"/>
    <property type="match status" value="1"/>
</dbReference>
<dbReference type="SUPFAM" id="SSF54197">
    <property type="entry name" value="HIT-like"/>
    <property type="match status" value="2"/>
</dbReference>
<evidence type="ECO:0000256" key="11">
    <source>
        <dbReference type="ARBA" id="ARBA00023277"/>
    </source>
</evidence>
<feature type="binding site" evidence="13">
    <location>
        <position position="171"/>
    </location>
    <ligand>
        <name>Zn(2+)</name>
        <dbReference type="ChEBI" id="CHEBI:29105"/>
    </ligand>
</feature>
<keyword evidence="7 15" id="KW-0548">Nucleotidyltransferase</keyword>
<dbReference type="UniPathway" id="UPA00214"/>
<dbReference type="Pfam" id="PF01087">
    <property type="entry name" value="GalP_UDP_transf"/>
    <property type="match status" value="1"/>
</dbReference>
<proteinExistence type="inferred from homology"/>
<dbReference type="GO" id="GO:0005737">
    <property type="term" value="C:cytoplasm"/>
    <property type="evidence" value="ECO:0007669"/>
    <property type="project" value="TreeGrafter"/>
</dbReference>
<dbReference type="InterPro" id="IPR005850">
    <property type="entry name" value="GalP_Utransf_C"/>
</dbReference>
<feature type="binding site" evidence="13">
    <location>
        <position position="56"/>
    </location>
    <ligand>
        <name>Zn(2+)</name>
        <dbReference type="ChEBI" id="CHEBI:29105"/>
    </ligand>
</feature>
<dbReference type="GO" id="GO:0008270">
    <property type="term" value="F:zinc ion binding"/>
    <property type="evidence" value="ECO:0007669"/>
    <property type="project" value="InterPro"/>
</dbReference>
<evidence type="ECO:0000256" key="4">
    <source>
        <dbReference type="ARBA" id="ARBA00012384"/>
    </source>
</evidence>
<feature type="binding site" evidence="13">
    <location>
        <position position="120"/>
    </location>
    <ligand>
        <name>Zn(2+)</name>
        <dbReference type="ChEBI" id="CHEBI:29105"/>
    </ligand>
</feature>
<evidence type="ECO:0000256" key="2">
    <source>
        <dbReference type="ARBA" id="ARBA00004947"/>
    </source>
</evidence>
<dbReference type="STRING" id="1330018.A0A167L1T2"/>
<dbReference type="CDD" id="cd00608">
    <property type="entry name" value="GalT"/>
    <property type="match status" value="1"/>
</dbReference>
<feature type="active site" description="Tele-UMP-histidine intermediate" evidence="12">
    <location>
        <position position="173"/>
    </location>
</feature>
<dbReference type="InterPro" id="IPR005849">
    <property type="entry name" value="GalP_Utransf_N"/>
</dbReference>
<keyword evidence="14" id="KW-0408">Iron</keyword>
<feature type="binding site" evidence="14">
    <location>
        <position position="189"/>
    </location>
    <ligand>
        <name>Fe cation</name>
        <dbReference type="ChEBI" id="CHEBI:24875"/>
    </ligand>
</feature>
<evidence type="ECO:0000256" key="10">
    <source>
        <dbReference type="ARBA" id="ARBA00023144"/>
    </source>
</evidence>
<evidence type="ECO:0000313" key="19">
    <source>
        <dbReference type="Proteomes" id="UP000076738"/>
    </source>
</evidence>
<reference evidence="18 19" key="1">
    <citation type="journal article" date="2016" name="Mol. Biol. Evol.">
        <title>Comparative Genomics of Early-Diverging Mushroom-Forming Fungi Provides Insights into the Origins of Lignocellulose Decay Capabilities.</title>
        <authorList>
            <person name="Nagy L.G."/>
            <person name="Riley R."/>
            <person name="Tritt A."/>
            <person name="Adam C."/>
            <person name="Daum C."/>
            <person name="Floudas D."/>
            <person name="Sun H."/>
            <person name="Yadav J.S."/>
            <person name="Pangilinan J."/>
            <person name="Larsson K.H."/>
            <person name="Matsuura K."/>
            <person name="Barry K."/>
            <person name="Labutti K."/>
            <person name="Kuo R."/>
            <person name="Ohm R.A."/>
            <person name="Bhattacharya S.S."/>
            <person name="Shirouzu T."/>
            <person name="Yoshinaga Y."/>
            <person name="Martin F.M."/>
            <person name="Grigoriev I.V."/>
            <person name="Hibbett D.S."/>
        </authorList>
    </citation>
    <scope>NUCLEOTIDE SEQUENCE [LARGE SCALE GENOMIC DNA]</scope>
    <source>
        <strain evidence="18 19">TUFC12733</strain>
    </source>
</reference>
<feature type="binding site" evidence="14">
    <location>
        <position position="303"/>
    </location>
    <ligand>
        <name>Fe cation</name>
        <dbReference type="ChEBI" id="CHEBI:24875"/>
    </ligand>
</feature>
<keyword evidence="19" id="KW-1185">Reference proteome</keyword>
<evidence type="ECO:0000256" key="15">
    <source>
        <dbReference type="RuleBase" id="RU000506"/>
    </source>
</evidence>
<comment type="cofactor">
    <cofactor evidence="13">
        <name>Zn(2+)</name>
        <dbReference type="ChEBI" id="CHEBI:29105"/>
    </cofactor>
    <text evidence="13">Binds 1 zinc ion per subunit.</text>
</comment>
<dbReference type="InterPro" id="IPR019779">
    <property type="entry name" value="GalP_UDPtransf1_His-AS"/>
</dbReference>
<comment type="pathway">
    <text evidence="2 15">Carbohydrate metabolism; galactose metabolism.</text>
</comment>
<dbReference type="Pfam" id="PF02744">
    <property type="entry name" value="GalP_UDP_tr_C"/>
    <property type="match status" value="1"/>
</dbReference>
<evidence type="ECO:0000256" key="13">
    <source>
        <dbReference type="PIRSR" id="PIRSR000808-3"/>
    </source>
</evidence>
<keyword evidence="6 15" id="KW-0808">Transferase</keyword>
<dbReference type="Proteomes" id="UP000076738">
    <property type="component" value="Unassembled WGS sequence"/>
</dbReference>
<dbReference type="AlphaFoldDB" id="A0A167L1T2"/>
<comment type="cofactor">
    <cofactor evidence="14">
        <name>Fe cation</name>
        <dbReference type="ChEBI" id="CHEBI:24875"/>
    </cofactor>
    <text evidence="14">Binds 1 Fe cation per subunit.</text>
</comment>
<dbReference type="GO" id="GO:0008108">
    <property type="term" value="F:UDP-glucose:hexose-1-phosphate uridylyltransferase activity"/>
    <property type="evidence" value="ECO:0007669"/>
    <property type="project" value="UniProtKB-EC"/>
</dbReference>
<keyword evidence="8 13" id="KW-0479">Metal-binding</keyword>
<organism evidence="18 19">
    <name type="scientific">Calocera viscosa (strain TUFC12733)</name>
    <dbReference type="NCBI Taxonomy" id="1330018"/>
    <lineage>
        <taxon>Eukaryota</taxon>
        <taxon>Fungi</taxon>
        <taxon>Dikarya</taxon>
        <taxon>Basidiomycota</taxon>
        <taxon>Agaricomycotina</taxon>
        <taxon>Dacrymycetes</taxon>
        <taxon>Dacrymycetales</taxon>
        <taxon>Dacrymycetaceae</taxon>
        <taxon>Calocera</taxon>
    </lineage>
</organism>
<evidence type="ECO:0000256" key="12">
    <source>
        <dbReference type="PIRSR" id="PIRSR000808-1"/>
    </source>
</evidence>
<evidence type="ECO:0000259" key="17">
    <source>
        <dbReference type="Pfam" id="PF02744"/>
    </source>
</evidence>
<evidence type="ECO:0000256" key="9">
    <source>
        <dbReference type="ARBA" id="ARBA00022833"/>
    </source>
</evidence>
<evidence type="ECO:0000256" key="6">
    <source>
        <dbReference type="ARBA" id="ARBA00022679"/>
    </source>
</evidence>
<sequence length="374" mass="42006">MAADAPEFDPTEHPHRRYNPLLGEHILVSPHRTKRPWLGQVDPPATEKLQEYDPKCYLCPGNSRSSGEVLPQYTETLTFPNDFPAILDGPLPAAPAPPHPLLTAEPVQGGCDVVIFHPRHDLTLALLTVGEIEKIIVEWTRIYVKRGMHPEVKYVQIFENKGAIMGCSNPHPHGQVWSLSSIPQIPATELSNLVKYSLGAPADPPSGAPLGDQGKPCMLCEYAHFERGAKERVVFEEGPWVAIVPWWAVWPFEVMLVPTNRHITSLLDLTPDERNTFAKALSRLTKKYDNLFRCSFAYSMGIHQRPTPTQLDEAGEAAHLHLHFDPPLLRSASVRKFLVGFELMAEAQRDLTPEQAAKRLRELPEVHYLDEESK</sequence>
<accession>A0A167L1T2</accession>
<evidence type="ECO:0000256" key="3">
    <source>
        <dbReference type="ARBA" id="ARBA00010951"/>
    </source>
</evidence>
<keyword evidence="9 13" id="KW-0862">Zinc</keyword>
<dbReference type="PIRSF" id="PIRSF000808">
    <property type="entry name" value="GalT"/>
    <property type="match status" value="1"/>
</dbReference>
<dbReference type="Gene3D" id="3.30.428.10">
    <property type="entry name" value="HIT-like"/>
    <property type="match status" value="2"/>
</dbReference>
<evidence type="ECO:0000256" key="8">
    <source>
        <dbReference type="ARBA" id="ARBA00022723"/>
    </source>
</evidence>
<feature type="domain" description="Galactose-1-phosphate uridyl transferase C-terminal" evidence="17">
    <location>
        <begin position="216"/>
        <end position="369"/>
    </location>
</feature>
<dbReference type="InterPro" id="IPR036265">
    <property type="entry name" value="HIT-like_sf"/>
</dbReference>
<name>A0A167L1T2_CALVF</name>
<dbReference type="PANTHER" id="PTHR11943:SF1">
    <property type="entry name" value="GALACTOSE-1-PHOSPHATE URIDYLYLTRANSFERASE"/>
    <property type="match status" value="1"/>
</dbReference>
<dbReference type="PANTHER" id="PTHR11943">
    <property type="entry name" value="GALACTOSE-1-PHOSPHATE URIDYLYLTRANSFERASE"/>
    <property type="match status" value="1"/>
</dbReference>
<feature type="binding site" evidence="14">
    <location>
        <position position="323"/>
    </location>
    <ligand>
        <name>Fe cation</name>
        <dbReference type="ChEBI" id="CHEBI:24875"/>
    </ligand>
</feature>
<dbReference type="EMBL" id="KV417290">
    <property type="protein sequence ID" value="KZO95244.1"/>
    <property type="molecule type" value="Genomic_DNA"/>
</dbReference>
<keyword evidence="10 15" id="KW-0299">Galactose metabolism</keyword>
<dbReference type="NCBIfam" id="TIGR00209">
    <property type="entry name" value="galT_1"/>
    <property type="match status" value="1"/>
</dbReference>
<dbReference type="EC" id="2.7.7.12" evidence="4 15"/>